<dbReference type="EMBL" id="JAFEUO010000001">
    <property type="protein sequence ID" value="MBM7081943.1"/>
    <property type="molecule type" value="Genomic_DNA"/>
</dbReference>
<comment type="caution">
    <text evidence="2">The sequence shown here is derived from an EMBL/GenBank/DDBJ whole genome shotgun (WGS) entry which is preliminary data.</text>
</comment>
<feature type="domain" description="HTH cro/C1-type" evidence="1">
    <location>
        <begin position="1"/>
        <end position="31"/>
    </location>
</feature>
<gene>
    <name evidence="2" type="ORF">JQN84_05255</name>
</gene>
<dbReference type="InterPro" id="IPR043917">
    <property type="entry name" value="DUF5753"/>
</dbReference>
<dbReference type="PROSITE" id="PS50943">
    <property type="entry name" value="HTH_CROC1"/>
    <property type="match status" value="1"/>
</dbReference>
<dbReference type="InterPro" id="IPR001387">
    <property type="entry name" value="Cro/C1-type_HTH"/>
</dbReference>
<evidence type="ECO:0000259" key="1">
    <source>
        <dbReference type="PROSITE" id="PS50943"/>
    </source>
</evidence>
<organism evidence="2 3">
    <name type="scientific">Micromonospora humidisoli</name>
    <dbReference type="NCBI Taxonomy" id="2807622"/>
    <lineage>
        <taxon>Bacteria</taxon>
        <taxon>Bacillati</taxon>
        <taxon>Actinomycetota</taxon>
        <taxon>Actinomycetes</taxon>
        <taxon>Micromonosporales</taxon>
        <taxon>Micromonosporaceae</taxon>
        <taxon>Micromonospora</taxon>
    </lineage>
</organism>
<keyword evidence="3" id="KW-1185">Reference proteome</keyword>
<dbReference type="Proteomes" id="UP000809587">
    <property type="component" value="Unassembled WGS sequence"/>
</dbReference>
<dbReference type="Pfam" id="PF19054">
    <property type="entry name" value="DUF5753"/>
    <property type="match status" value="1"/>
</dbReference>
<evidence type="ECO:0000313" key="2">
    <source>
        <dbReference type="EMBL" id="MBM7081943.1"/>
    </source>
</evidence>
<sequence length="251" mass="28174">MRLAAGLNQEEFGKQVHYSASMVSSVETGTRPFDRQFLSRADEVLHSGGLLVSLLRIMEKEGQPSWFRPWLEAERAARQLRCFHPGLVPALLQTENYARAVIRCDDLLTDDEVERKVAARMDRQAVLHQPDPPQLIAVIDEAILHRTDEGYRGLMTRQIDHLVVMTERPQISVHVIPRLTGFHVGMSGPFALARGLDGSWVGTLESQLAGTTIDSEGDLASLLARWESVRNDALPRRQSMELLKEAVTSWT</sequence>
<evidence type="ECO:0000313" key="3">
    <source>
        <dbReference type="Proteomes" id="UP000809587"/>
    </source>
</evidence>
<protein>
    <submittedName>
        <fullName evidence="2">Helix-turn-helix transcriptional regulator</fullName>
    </submittedName>
</protein>
<dbReference type="Pfam" id="PF13560">
    <property type="entry name" value="HTH_31"/>
    <property type="match status" value="1"/>
</dbReference>
<dbReference type="SUPFAM" id="SSF47413">
    <property type="entry name" value="lambda repressor-like DNA-binding domains"/>
    <property type="match status" value="1"/>
</dbReference>
<name>A0ABS2J610_9ACTN</name>
<accession>A0ABS2J610</accession>
<dbReference type="CDD" id="cd00093">
    <property type="entry name" value="HTH_XRE"/>
    <property type="match status" value="1"/>
</dbReference>
<reference evidence="2 3" key="1">
    <citation type="submission" date="2021-02" db="EMBL/GenBank/DDBJ databases">
        <authorList>
            <person name="Lee D.-H."/>
        </authorList>
    </citation>
    <scope>NUCLEOTIDE SEQUENCE [LARGE SCALE GENOMIC DNA]</scope>
    <source>
        <strain evidence="2 3">MMS20-R2-29</strain>
    </source>
</reference>
<proteinExistence type="predicted"/>
<dbReference type="InterPro" id="IPR010982">
    <property type="entry name" value="Lambda_DNA-bd_dom_sf"/>
</dbReference>